<dbReference type="Proteomes" id="UP000036987">
    <property type="component" value="Unassembled WGS sequence"/>
</dbReference>
<protein>
    <submittedName>
        <fullName evidence="2">Uncharacterized protein</fullName>
    </submittedName>
</protein>
<feature type="transmembrane region" description="Helical" evidence="1">
    <location>
        <begin position="447"/>
        <end position="469"/>
    </location>
</feature>
<dbReference type="InterPro" id="IPR004158">
    <property type="entry name" value="DUF247_pln"/>
</dbReference>
<evidence type="ECO:0000256" key="1">
    <source>
        <dbReference type="SAM" id="Phobius"/>
    </source>
</evidence>
<accession>A0A0K9PRF2</accession>
<dbReference type="OMA" id="FAWITRN"/>
<name>A0A0K9PRF2_ZOSMR</name>
<comment type="caution">
    <text evidence="2">The sequence shown here is derived from an EMBL/GenBank/DDBJ whole genome shotgun (WGS) entry which is preliminary data.</text>
</comment>
<dbReference type="PANTHER" id="PTHR31549">
    <property type="entry name" value="PROTEIN, PUTATIVE (DUF247)-RELATED-RELATED"/>
    <property type="match status" value="1"/>
</dbReference>
<dbReference type="Pfam" id="PF03140">
    <property type="entry name" value="DUF247"/>
    <property type="match status" value="1"/>
</dbReference>
<organism evidence="2 3">
    <name type="scientific">Zostera marina</name>
    <name type="common">Eelgrass</name>
    <dbReference type="NCBI Taxonomy" id="29655"/>
    <lineage>
        <taxon>Eukaryota</taxon>
        <taxon>Viridiplantae</taxon>
        <taxon>Streptophyta</taxon>
        <taxon>Embryophyta</taxon>
        <taxon>Tracheophyta</taxon>
        <taxon>Spermatophyta</taxon>
        <taxon>Magnoliopsida</taxon>
        <taxon>Liliopsida</taxon>
        <taxon>Zosteraceae</taxon>
        <taxon>Zostera</taxon>
    </lineage>
</organism>
<keyword evidence="1" id="KW-1133">Transmembrane helix</keyword>
<keyword evidence="1" id="KW-0812">Transmembrane</keyword>
<dbReference type="AlphaFoldDB" id="A0A0K9PRF2"/>
<dbReference type="EMBL" id="LFYR01000709">
    <property type="protein sequence ID" value="KMZ70802.1"/>
    <property type="molecule type" value="Genomic_DNA"/>
</dbReference>
<keyword evidence="3" id="KW-1185">Reference proteome</keyword>
<evidence type="ECO:0000313" key="2">
    <source>
        <dbReference type="EMBL" id="KMZ70802.1"/>
    </source>
</evidence>
<reference evidence="3" key="1">
    <citation type="journal article" date="2016" name="Nature">
        <title>The genome of the seagrass Zostera marina reveals angiosperm adaptation to the sea.</title>
        <authorList>
            <person name="Olsen J.L."/>
            <person name="Rouze P."/>
            <person name="Verhelst B."/>
            <person name="Lin Y.-C."/>
            <person name="Bayer T."/>
            <person name="Collen J."/>
            <person name="Dattolo E."/>
            <person name="De Paoli E."/>
            <person name="Dittami S."/>
            <person name="Maumus F."/>
            <person name="Michel G."/>
            <person name="Kersting A."/>
            <person name="Lauritano C."/>
            <person name="Lohaus R."/>
            <person name="Toepel M."/>
            <person name="Tonon T."/>
            <person name="Vanneste K."/>
            <person name="Amirebrahimi M."/>
            <person name="Brakel J."/>
            <person name="Bostroem C."/>
            <person name="Chovatia M."/>
            <person name="Grimwood J."/>
            <person name="Jenkins J.W."/>
            <person name="Jueterbock A."/>
            <person name="Mraz A."/>
            <person name="Stam W.T."/>
            <person name="Tice H."/>
            <person name="Bornberg-Bauer E."/>
            <person name="Green P.J."/>
            <person name="Pearson G.A."/>
            <person name="Procaccini G."/>
            <person name="Duarte C.M."/>
            <person name="Schmutz J."/>
            <person name="Reusch T.B.H."/>
            <person name="Van de Peer Y."/>
        </authorList>
    </citation>
    <scope>NUCLEOTIDE SEQUENCE [LARGE SCALE GENOMIC DNA]</scope>
    <source>
        <strain evidence="3">cv. Finnish</strain>
    </source>
</reference>
<dbReference type="PANTHER" id="PTHR31549:SF80">
    <property type="entry name" value="OS12G0481000 PROTEIN"/>
    <property type="match status" value="1"/>
</dbReference>
<gene>
    <name evidence="2" type="ORF">ZOSMA_193G00330</name>
</gene>
<sequence length="472" mass="54491">MDGIEESRSAEDLVKESLLERFQQNPKQEWNQKSIYRIPCSMRDLNNKAYQPRVVSIGPYHNGNQHLRPMEEHKYRALRHLLAHTHNITVEDLVAYFKNDQQFMEKVMVSYSTPIDSQWKDTDAFTFLMVLDGCFLLELFLSSNSARSCETDYRSVSDWCYDDDDPIFSAHVERRGVVPYVKLDILLVENQIPLIVMEKLASFVGLEANLNDLIRSFYGCRYREQDETLKDPPGLHVLEVYRKGRLLVGEYTGWTVPKSAKELEEHGVRFIRSSGDIGIGSFKDVSFKTGRKRNKLGKLHDLPGSSLSRKILFPFWVLHGDLHLPLLIINETTESILLNLMAFELLHLGIEERDMAVTRYVFLMSSLIRSEGDVRCLRNYSILFSSPEKSDGSVVRFFAWITRNLVVTDDGRTTGTVNQEVLELCRKKANRLQGSWAYHYESDIRTWVVTLAISYTLGFSLINALFNVIRHT</sequence>
<proteinExistence type="predicted"/>
<evidence type="ECO:0000313" key="3">
    <source>
        <dbReference type="Proteomes" id="UP000036987"/>
    </source>
</evidence>
<keyword evidence="1" id="KW-0472">Membrane</keyword>
<dbReference type="OrthoDB" id="1378449at2759"/>